<gene>
    <name evidence="1" type="ORF">ADEAN_000428900</name>
</gene>
<evidence type="ECO:0000313" key="1">
    <source>
        <dbReference type="EMBL" id="CAD2216811.1"/>
    </source>
</evidence>
<dbReference type="EMBL" id="LR877151">
    <property type="protein sequence ID" value="CAD2216811.1"/>
    <property type="molecule type" value="Genomic_DNA"/>
</dbReference>
<proteinExistence type="predicted"/>
<dbReference type="Proteomes" id="UP000515908">
    <property type="component" value="Chromosome 07"/>
</dbReference>
<protein>
    <submittedName>
        <fullName evidence="1">Uncharacterized protein</fullName>
    </submittedName>
</protein>
<evidence type="ECO:0000313" key="2">
    <source>
        <dbReference type="Proteomes" id="UP000515908"/>
    </source>
</evidence>
<dbReference type="AlphaFoldDB" id="A0A7G2CCS4"/>
<keyword evidence="2" id="KW-1185">Reference proteome</keyword>
<sequence>MPGKAPVAPLTKENIMTEKDVLAGIKRVSDAIYNDLEADSLIPTEAAAAVVEDFKPNEVLYQDREDFVKYVKDELYDDILFHNSKSAKATTAVAKKRAKNEETWFKGDTTVRARAVAQQLVKSAAKRLVLLDDHGRLTYSILADLKSRNRELFDNLEIVAVSVDESCQQWQENFLPKPNLETKLMDIFSEEFTELLKEYEGNETLFYFSLGSLDDEGRMKLATLLQSEEFEKASCHENDSVLVFLTLSVKGAVPTTDPSDIRKFIHSLRVAPLPLWHPKLFFDSDYVPADDKVIDYIRHGEGKTIVTFAGAPVEEKK</sequence>
<name>A0A7G2CCS4_9TRYP</name>
<accession>A0A7G2CCS4</accession>
<organism evidence="1 2">
    <name type="scientific">Angomonas deanei</name>
    <dbReference type="NCBI Taxonomy" id="59799"/>
    <lineage>
        <taxon>Eukaryota</taxon>
        <taxon>Discoba</taxon>
        <taxon>Euglenozoa</taxon>
        <taxon>Kinetoplastea</taxon>
        <taxon>Metakinetoplastina</taxon>
        <taxon>Trypanosomatida</taxon>
        <taxon>Trypanosomatidae</taxon>
        <taxon>Strigomonadinae</taxon>
        <taxon>Angomonas</taxon>
    </lineage>
</organism>
<dbReference type="VEuPathDB" id="TriTrypDB:ADEAN_000428900"/>
<reference evidence="1 2" key="1">
    <citation type="submission" date="2020-08" db="EMBL/GenBank/DDBJ databases">
        <authorList>
            <person name="Newling K."/>
            <person name="Davey J."/>
            <person name="Forrester S."/>
        </authorList>
    </citation>
    <scope>NUCLEOTIDE SEQUENCE [LARGE SCALE GENOMIC DNA]</scope>
    <source>
        <strain evidence="2">Crithidia deanei Carvalho (ATCC PRA-265)</strain>
    </source>
</reference>